<organism evidence="2">
    <name type="scientific">Actinoplanes campanulatus</name>
    <dbReference type="NCBI Taxonomy" id="113559"/>
    <lineage>
        <taxon>Bacteria</taxon>
        <taxon>Bacillati</taxon>
        <taxon>Actinomycetota</taxon>
        <taxon>Actinomycetes</taxon>
        <taxon>Micromonosporales</taxon>
        <taxon>Micromonosporaceae</taxon>
        <taxon>Actinoplanes</taxon>
    </lineage>
</organism>
<gene>
    <name evidence="2" type="ORF">Aca07nite_38920</name>
</gene>
<comment type="caution">
    <text evidence="2">The sequence shown here is derived from an EMBL/GenBank/DDBJ whole genome shotgun (WGS) entry which is preliminary data.</text>
</comment>
<feature type="region of interest" description="Disordered" evidence="1">
    <location>
        <begin position="71"/>
        <end position="113"/>
    </location>
</feature>
<evidence type="ECO:0000256" key="1">
    <source>
        <dbReference type="SAM" id="MobiDB-lite"/>
    </source>
</evidence>
<accession>A0ABQ3WK45</accession>
<feature type="region of interest" description="Disordered" evidence="1">
    <location>
        <begin position="1"/>
        <end position="23"/>
    </location>
</feature>
<name>A0ABQ3WK45_9ACTN</name>
<dbReference type="EMBL" id="BOMF01000076">
    <property type="protein sequence ID" value="GID46617.1"/>
    <property type="molecule type" value="Genomic_DNA"/>
</dbReference>
<reference evidence="2" key="1">
    <citation type="submission" date="2021-01" db="EMBL/GenBank/DDBJ databases">
        <title>Whole genome shotgun sequence of Actinoplanes capillaceus NBRC 16408.</title>
        <authorList>
            <person name="Komaki H."/>
            <person name="Tamura T."/>
        </authorList>
    </citation>
    <scope>NUCLEOTIDE SEQUENCE [LARGE SCALE GENOMIC DNA]</scope>
    <source>
        <strain evidence="2">NBRC 16408</strain>
    </source>
</reference>
<proteinExistence type="predicted"/>
<evidence type="ECO:0000313" key="2">
    <source>
        <dbReference type="EMBL" id="GID46617.1"/>
    </source>
</evidence>
<protein>
    <submittedName>
        <fullName evidence="2">Uncharacterized protein</fullName>
    </submittedName>
</protein>
<sequence length="151" mass="16473">MVDANRGIAKSTTEHDSQVSESAGPVRVIVGNLDRIRHLAMMPRMRSSAAVRAPVGARSFGWSSTPRRCVVGGAGGRPATSSSAIGGTARQIRFHSKGRKPIGSSRHEQPPRTKYEIALTIASRMLRDPPRRLDQRKHRLNNLPLRIGHVG</sequence>